<accession>A0A369K9M9</accession>
<reference evidence="1 2" key="1">
    <citation type="submission" date="2018-07" db="EMBL/GenBank/DDBJ databases">
        <title>Comparative genomics of the Candidatus Parilichlamydiaceae reveals evidence of convergent evolution and genome reduction in the phylum Chlamydiae.</title>
        <authorList>
            <person name="Taylor-Brown A."/>
            <person name="Polkinghorne A."/>
        </authorList>
    </citation>
    <scope>NUCLEOTIDE SEQUENCE [LARGE SCALE GENOMIC DNA]</scope>
    <source>
        <strain evidence="1 2">Hat2</strain>
    </source>
</reference>
<proteinExistence type="predicted"/>
<dbReference type="AlphaFoldDB" id="A0A369K9M9"/>
<sequence>MGQECTASLMNDFLKQKIHKIASMWETWVRYTEKNDKSLEQKRKEWIRDSLNYSLGSTFEIGHDITKNKRLTWAHNQKTAHQFPAVCFYLPLEEGLSLRNKKQETYFFWGILLALQVIQWTKDPSFCRVFWILEERTKGETSTPQFALQKLSLKGKFYHGLVLDKGAESPTKQETWASRFLDCSDPELILNSETDMARSFAQNGHRMIGCRLQETLCTTKEEDSLCLTNAERIGSFLIRMLSGLGRSSIDLPR</sequence>
<evidence type="ECO:0000313" key="2">
    <source>
        <dbReference type="Proteomes" id="UP000253816"/>
    </source>
</evidence>
<dbReference type="Proteomes" id="UP000253816">
    <property type="component" value="Unassembled WGS sequence"/>
</dbReference>
<comment type="caution">
    <text evidence="1">The sequence shown here is derived from an EMBL/GenBank/DDBJ whole genome shotgun (WGS) entry which is preliminary data.</text>
</comment>
<dbReference type="OrthoDB" id="9841311at2"/>
<keyword evidence="2" id="KW-1185">Reference proteome</keyword>
<protein>
    <submittedName>
        <fullName evidence="1">Uncharacterized protein</fullName>
    </submittedName>
</protein>
<gene>
    <name evidence="1" type="ORF">HAT2_00588</name>
</gene>
<dbReference type="RefSeq" id="WP_114544527.1">
    <property type="nucleotide sequence ID" value="NZ_QQBG01000021.1"/>
</dbReference>
<evidence type="ECO:0000313" key="1">
    <source>
        <dbReference type="EMBL" id="RDB31309.1"/>
    </source>
</evidence>
<dbReference type="EMBL" id="QQBG01000021">
    <property type="protein sequence ID" value="RDB31309.1"/>
    <property type="molecule type" value="Genomic_DNA"/>
</dbReference>
<name>A0A369K9M9_9BACT</name>
<organism evidence="1 2">
    <name type="scientific">Candidatus Similichlamydia laticola</name>
    <dbReference type="NCBI Taxonomy" id="2170265"/>
    <lineage>
        <taxon>Bacteria</taxon>
        <taxon>Pseudomonadati</taxon>
        <taxon>Chlamydiota</taxon>
        <taxon>Chlamydiia</taxon>
        <taxon>Parachlamydiales</taxon>
        <taxon>Candidatus Parilichlamydiaceae</taxon>
        <taxon>Candidatus Similichlamydia</taxon>
    </lineage>
</organism>